<protein>
    <submittedName>
        <fullName evidence="2">RING-type domain-containing protein</fullName>
    </submittedName>
</protein>
<name>A0AC34R0S1_9BILA</name>
<reference evidence="2" key="1">
    <citation type="submission" date="2022-11" db="UniProtKB">
        <authorList>
            <consortium name="WormBaseParasite"/>
        </authorList>
    </citation>
    <scope>IDENTIFICATION</scope>
</reference>
<evidence type="ECO:0000313" key="2">
    <source>
        <dbReference type="WBParaSite" id="JU765_v2.g231.t1"/>
    </source>
</evidence>
<proteinExistence type="predicted"/>
<accession>A0AC34R0S1</accession>
<organism evidence="1 2">
    <name type="scientific">Panagrolaimus sp. JU765</name>
    <dbReference type="NCBI Taxonomy" id="591449"/>
    <lineage>
        <taxon>Eukaryota</taxon>
        <taxon>Metazoa</taxon>
        <taxon>Ecdysozoa</taxon>
        <taxon>Nematoda</taxon>
        <taxon>Chromadorea</taxon>
        <taxon>Rhabditida</taxon>
        <taxon>Tylenchina</taxon>
        <taxon>Panagrolaimomorpha</taxon>
        <taxon>Panagrolaimoidea</taxon>
        <taxon>Panagrolaimidae</taxon>
        <taxon>Panagrolaimus</taxon>
    </lineage>
</organism>
<dbReference type="Proteomes" id="UP000887576">
    <property type="component" value="Unplaced"/>
</dbReference>
<sequence>MGQHISRSTTAQALTIELDELLALIQEVNKKCFETALSNENPKFICFAIKNGSTESILWKATVRICCFSKIQGEEAADIKPGRTFTLRQFLRLYQAIGPLLEAAQFNPNKILEHPDIMTSSIFQDSTSSEGECVICLEREPDTILPCAHAYCSKCIADCQRYHQKCPLCRIGSTDDEDQWVVPEVPETDKIKNYVDQLAKPS</sequence>
<dbReference type="WBParaSite" id="JU765_v2.g231.t1">
    <property type="protein sequence ID" value="JU765_v2.g231.t1"/>
    <property type="gene ID" value="JU765_v2.g231"/>
</dbReference>
<evidence type="ECO:0000313" key="1">
    <source>
        <dbReference type="Proteomes" id="UP000887576"/>
    </source>
</evidence>